<dbReference type="CDD" id="cd22541">
    <property type="entry name" value="SP5_N"/>
    <property type="match status" value="1"/>
</dbReference>
<protein>
    <recommendedName>
        <fullName evidence="8">Zn(2)-C6 fungal-type domain-containing protein</fullName>
    </recommendedName>
</protein>
<evidence type="ECO:0000313" key="10">
    <source>
        <dbReference type="Proteomes" id="UP000030671"/>
    </source>
</evidence>
<evidence type="ECO:0000259" key="8">
    <source>
        <dbReference type="PROSITE" id="PS50048"/>
    </source>
</evidence>
<feature type="compositionally biased region" description="Basic and acidic residues" evidence="7">
    <location>
        <begin position="789"/>
        <end position="807"/>
    </location>
</feature>
<evidence type="ECO:0000256" key="1">
    <source>
        <dbReference type="ARBA" id="ARBA00004123"/>
    </source>
</evidence>
<dbReference type="GO" id="GO:0000976">
    <property type="term" value="F:transcription cis-regulatory region binding"/>
    <property type="evidence" value="ECO:0007669"/>
    <property type="project" value="TreeGrafter"/>
</dbReference>
<evidence type="ECO:0000256" key="5">
    <source>
        <dbReference type="ARBA" id="ARBA00023163"/>
    </source>
</evidence>
<keyword evidence="5" id="KW-0804">Transcription</keyword>
<proteinExistence type="predicted"/>
<evidence type="ECO:0000256" key="6">
    <source>
        <dbReference type="ARBA" id="ARBA00023242"/>
    </source>
</evidence>
<feature type="compositionally biased region" description="Acidic residues" evidence="7">
    <location>
        <begin position="764"/>
        <end position="788"/>
    </location>
</feature>
<feature type="compositionally biased region" description="Low complexity" evidence="7">
    <location>
        <begin position="522"/>
        <end position="534"/>
    </location>
</feature>
<dbReference type="GO" id="GO:0000981">
    <property type="term" value="F:DNA-binding transcription factor activity, RNA polymerase II-specific"/>
    <property type="evidence" value="ECO:0007669"/>
    <property type="project" value="InterPro"/>
</dbReference>
<dbReference type="OrthoDB" id="39175at2759"/>
<name>W4K413_HETIT</name>
<evidence type="ECO:0000256" key="3">
    <source>
        <dbReference type="ARBA" id="ARBA00023015"/>
    </source>
</evidence>
<feature type="compositionally biased region" description="Polar residues" evidence="7">
    <location>
        <begin position="449"/>
        <end position="458"/>
    </location>
</feature>
<evidence type="ECO:0000256" key="2">
    <source>
        <dbReference type="ARBA" id="ARBA00022723"/>
    </source>
</evidence>
<keyword evidence="2" id="KW-0479">Metal-binding</keyword>
<dbReference type="eggNOG" id="ENOG502SM5N">
    <property type="taxonomic scope" value="Eukaryota"/>
</dbReference>
<dbReference type="SMART" id="SM00906">
    <property type="entry name" value="Fungal_trans"/>
    <property type="match status" value="1"/>
</dbReference>
<dbReference type="InterPro" id="IPR007219">
    <property type="entry name" value="XnlR_reg_dom"/>
</dbReference>
<dbReference type="CDD" id="cd00067">
    <property type="entry name" value="GAL4"/>
    <property type="match status" value="1"/>
</dbReference>
<keyword evidence="6" id="KW-0539">Nucleus</keyword>
<dbReference type="GeneID" id="20675637"/>
<dbReference type="HOGENOM" id="CLU_257044_0_0_1"/>
<keyword evidence="4" id="KW-0238">DNA-binding</keyword>
<gene>
    <name evidence="9" type="ORF">HETIRDRAFT_445608</name>
</gene>
<dbReference type="CDD" id="cd12148">
    <property type="entry name" value="fungal_TF_MHR"/>
    <property type="match status" value="1"/>
</dbReference>
<dbReference type="InterPro" id="IPR036864">
    <property type="entry name" value="Zn2-C6_fun-type_DNA-bd_sf"/>
</dbReference>
<feature type="region of interest" description="Disordered" evidence="7">
    <location>
        <begin position="449"/>
        <end position="539"/>
    </location>
</feature>
<dbReference type="InterPro" id="IPR051089">
    <property type="entry name" value="prtT"/>
</dbReference>
<dbReference type="RefSeq" id="XP_009548609.1">
    <property type="nucleotide sequence ID" value="XM_009550314.1"/>
</dbReference>
<keyword evidence="3" id="KW-0805">Transcription regulation</keyword>
<dbReference type="GO" id="GO:0008270">
    <property type="term" value="F:zinc ion binding"/>
    <property type="evidence" value="ECO:0007669"/>
    <property type="project" value="InterPro"/>
</dbReference>
<evidence type="ECO:0000256" key="4">
    <source>
        <dbReference type="ARBA" id="ARBA00023125"/>
    </source>
</evidence>
<dbReference type="GO" id="GO:0005634">
    <property type="term" value="C:nucleus"/>
    <property type="evidence" value="ECO:0007669"/>
    <property type="project" value="UniProtKB-SubCell"/>
</dbReference>
<dbReference type="EMBL" id="KI925460">
    <property type="protein sequence ID" value="ETW80085.1"/>
    <property type="molecule type" value="Genomic_DNA"/>
</dbReference>
<evidence type="ECO:0000256" key="7">
    <source>
        <dbReference type="SAM" id="MobiDB-lite"/>
    </source>
</evidence>
<organism evidence="9 10">
    <name type="scientific">Heterobasidion irregulare (strain TC 32-1)</name>
    <dbReference type="NCBI Taxonomy" id="747525"/>
    <lineage>
        <taxon>Eukaryota</taxon>
        <taxon>Fungi</taxon>
        <taxon>Dikarya</taxon>
        <taxon>Basidiomycota</taxon>
        <taxon>Agaricomycotina</taxon>
        <taxon>Agaricomycetes</taxon>
        <taxon>Russulales</taxon>
        <taxon>Bondarzewiaceae</taxon>
        <taxon>Heterobasidion</taxon>
        <taxon>Heterobasidion annosum species complex</taxon>
    </lineage>
</organism>
<sequence>MEHEGCWAAWLAWLASDMVAGGSLIRTDAVGVLRLYATFRTIGLFGVQFDWRRIKRFTLVRQRSRYQGVKTRSISLGWEFREGDDERRSAERAAPSAYASEGTGVIRLDERRYSMNVSFSQTQSTTLRVIHASPRLATTTRASRKKPLGSPRARLCCAQAPRTPSPKGGTQGCKWRTDAWLVEKASIGRVYVRLLGIQRRGSLNHHSLLPEPCKARPDSFAYKVSALRARWGTPTVQLPSLRAFMLDTPLSLGYSMQSQYLPQSDPDLVYAAVSHYHPHQRPQQLQQHHPHRHEQDHQTFLPHSNYISNMASKDAMQQYPDVDAKQQPSMLDVNGFMHYSFDMNAASDGGHVNGIDVAAPQLNNEYAALEDLCQTHVQTHRDHTHDTFHIPSSSTSPSSLSMAMAAAVAASPTQTQASTPSLILDTCSDTSTSPPFDPFPFDSVCDTPVPSTSNTASISRPPFYVTQQHPRNRNSNITNVQGHSGTSRLSSPSARSSSNTRSSPRSSPRAHAHVSHPYLNAGPSSSSSPGPYSRRGSEKAMSIAISDAAAASGASGSGASPSTGYVGATSAVATTVGGRLPGACARCKKLKMKCIFPDAQPACVRCNVGGHHCVVEGRKARTPSHLGSMETAFVPRGSDPGALDLADVDALSFPSAPAQLSTRNANRIALFSQREHLLRQIREKDQSIADILSRLHTCAPGSSSSSGASGSYVTPLSILPARLGNLTPAERQAHSEVLARMEKHQASARAWEVARGAIDVGALEVDEEMDDDELEDDGEDDDERDEDESQRSKSESMDVDLCKKEQGAETQIMRRHTSHRRGGDGEGGGGALRLHSLPDSTAPLGFLASCSLKYGKGRHPTLNVPSNLAPNANADAWSQAFGGLKGVPEMDFGIANGAYFSPGPSADLNLRQIVIEREMLPEILISGLISPDEAKALFDIFFHKMNDEDFDARSQPFLSILDETIHTPASVLRRCPFLFTAICAVASRYYTQRPEIYKMAMHFAKAAAASAFIDGWKCVEMSQAYLIMAAYGSPTRTWEEDRGSFYTGVASRLAVELNLNKPSNEPPADERHERELLNRRRTWMICCIMDYSTSMQMGKQPTIREDEIIRNSSRWCSASTFQHPFDAHLPAIIELLRIMNAFIDTTSEVQSYPADKRAKALATVIDAFTQRLSSSSLEKAAMRGNLHEEIEMADQLRTGMVAYLLEYCRLIVISYGLQSEIASKALKAEGKSRYLEQSINAAFALVDAWLKRMVATQFVKYAPEFFFVGTGFAGAFLVKLLHPRFAHVVSEEQRAKIFAVSSLLISTLASDEIAIDAQHTPRHYSAFLDGVLKNMMSLWQDLDSTEAQRDVSAESLLTFA</sequence>
<dbReference type="PANTHER" id="PTHR31845">
    <property type="entry name" value="FINGER DOMAIN PROTEIN, PUTATIVE-RELATED"/>
    <property type="match status" value="1"/>
</dbReference>
<evidence type="ECO:0000313" key="9">
    <source>
        <dbReference type="EMBL" id="ETW80085.1"/>
    </source>
</evidence>
<dbReference type="PROSITE" id="PS50048">
    <property type="entry name" value="ZN2_CY6_FUNGAL_2"/>
    <property type="match status" value="1"/>
</dbReference>
<feature type="domain" description="Zn(2)-C6 fungal-type" evidence="8">
    <location>
        <begin position="583"/>
        <end position="615"/>
    </location>
</feature>
<comment type="subcellular location">
    <subcellularLocation>
        <location evidence="1">Nucleus</location>
    </subcellularLocation>
</comment>
<feature type="compositionally biased region" description="Low complexity" evidence="7">
    <location>
        <begin position="487"/>
        <end position="507"/>
    </location>
</feature>
<dbReference type="Pfam" id="PF04082">
    <property type="entry name" value="Fungal_trans"/>
    <property type="match status" value="1"/>
</dbReference>
<reference evidence="9 10" key="1">
    <citation type="journal article" date="2012" name="New Phytol.">
        <title>Insight into trade-off between wood decay and parasitism from the genome of a fungal forest pathogen.</title>
        <authorList>
            <person name="Olson A."/>
            <person name="Aerts A."/>
            <person name="Asiegbu F."/>
            <person name="Belbahri L."/>
            <person name="Bouzid O."/>
            <person name="Broberg A."/>
            <person name="Canback B."/>
            <person name="Coutinho P.M."/>
            <person name="Cullen D."/>
            <person name="Dalman K."/>
            <person name="Deflorio G."/>
            <person name="van Diepen L.T."/>
            <person name="Dunand C."/>
            <person name="Duplessis S."/>
            <person name="Durling M."/>
            <person name="Gonthier P."/>
            <person name="Grimwood J."/>
            <person name="Fossdal C.G."/>
            <person name="Hansson D."/>
            <person name="Henrissat B."/>
            <person name="Hietala A."/>
            <person name="Himmelstrand K."/>
            <person name="Hoffmeister D."/>
            <person name="Hogberg N."/>
            <person name="James T.Y."/>
            <person name="Karlsson M."/>
            <person name="Kohler A."/>
            <person name="Kues U."/>
            <person name="Lee Y.H."/>
            <person name="Lin Y.C."/>
            <person name="Lind M."/>
            <person name="Lindquist E."/>
            <person name="Lombard V."/>
            <person name="Lucas S."/>
            <person name="Lunden K."/>
            <person name="Morin E."/>
            <person name="Murat C."/>
            <person name="Park J."/>
            <person name="Raffaello T."/>
            <person name="Rouze P."/>
            <person name="Salamov A."/>
            <person name="Schmutz J."/>
            <person name="Solheim H."/>
            <person name="Stahlberg J."/>
            <person name="Velez H."/>
            <person name="de Vries R.P."/>
            <person name="Wiebenga A."/>
            <person name="Woodward S."/>
            <person name="Yakovlev I."/>
            <person name="Garbelotto M."/>
            <person name="Martin F."/>
            <person name="Grigoriev I.V."/>
            <person name="Stenlid J."/>
        </authorList>
    </citation>
    <scope>NUCLEOTIDE SEQUENCE [LARGE SCALE GENOMIC DNA]</scope>
    <source>
        <strain evidence="9 10">TC 32-1</strain>
    </source>
</reference>
<dbReference type="InterPro" id="IPR001138">
    <property type="entry name" value="Zn2Cys6_DnaBD"/>
</dbReference>
<keyword evidence="10" id="KW-1185">Reference proteome</keyword>
<accession>W4K413</accession>
<dbReference type="GO" id="GO:0006351">
    <property type="term" value="P:DNA-templated transcription"/>
    <property type="evidence" value="ECO:0007669"/>
    <property type="project" value="InterPro"/>
</dbReference>
<feature type="region of interest" description="Disordered" evidence="7">
    <location>
        <begin position="762"/>
        <end position="832"/>
    </location>
</feature>
<dbReference type="Proteomes" id="UP000030671">
    <property type="component" value="Unassembled WGS sequence"/>
</dbReference>
<dbReference type="InParanoid" id="W4K413"/>
<dbReference type="Gene3D" id="4.10.240.10">
    <property type="entry name" value="Zn(2)-C6 fungal-type DNA-binding domain"/>
    <property type="match status" value="1"/>
</dbReference>
<dbReference type="KEGG" id="hir:HETIRDRAFT_445608"/>
<feature type="compositionally biased region" description="Polar residues" evidence="7">
    <location>
        <begin position="465"/>
        <end position="486"/>
    </location>
</feature>
<dbReference type="SUPFAM" id="SSF57701">
    <property type="entry name" value="Zn2/Cys6 DNA-binding domain"/>
    <property type="match status" value="1"/>
</dbReference>
<dbReference type="PANTHER" id="PTHR31845:SF19">
    <property type="entry name" value="TRANSCRIPTION FACTOR DOMAIN-CONTAINING PROTEIN"/>
    <property type="match status" value="1"/>
</dbReference>